<keyword evidence="5" id="KW-0349">Heme</keyword>
<dbReference type="GO" id="GO:0004497">
    <property type="term" value="F:monooxygenase activity"/>
    <property type="evidence" value="ECO:0007669"/>
    <property type="project" value="InterPro"/>
</dbReference>
<evidence type="ECO:0000256" key="4">
    <source>
        <dbReference type="ARBA" id="ARBA00023004"/>
    </source>
</evidence>
<dbReference type="Pfam" id="PF00067">
    <property type="entry name" value="p450"/>
    <property type="match status" value="1"/>
</dbReference>
<evidence type="ECO:0000313" key="6">
    <source>
        <dbReference type="EMBL" id="KAF4633168.1"/>
    </source>
</evidence>
<dbReference type="AlphaFoldDB" id="A0A8H4RPW8"/>
<dbReference type="GO" id="GO:0016705">
    <property type="term" value="F:oxidoreductase activity, acting on paired donors, with incorporation or reduction of molecular oxygen"/>
    <property type="evidence" value="ECO:0007669"/>
    <property type="project" value="InterPro"/>
</dbReference>
<dbReference type="EMBL" id="JAAMPI010000282">
    <property type="protein sequence ID" value="KAF4633168.1"/>
    <property type="molecule type" value="Genomic_DNA"/>
</dbReference>
<dbReference type="PANTHER" id="PTHR46300">
    <property type="entry name" value="P450, PUTATIVE (EUROFUNG)-RELATED-RELATED"/>
    <property type="match status" value="1"/>
</dbReference>
<dbReference type="PRINTS" id="PR00385">
    <property type="entry name" value="P450"/>
</dbReference>
<keyword evidence="2 5" id="KW-0479">Metal-binding</keyword>
<keyword evidence="3" id="KW-0560">Oxidoreductase</keyword>
<keyword evidence="7" id="KW-1185">Reference proteome</keyword>
<dbReference type="Gene3D" id="1.10.630.10">
    <property type="entry name" value="Cytochrome P450"/>
    <property type="match status" value="1"/>
</dbReference>
<dbReference type="InterPro" id="IPR001128">
    <property type="entry name" value="Cyt_P450"/>
</dbReference>
<evidence type="ECO:0000256" key="3">
    <source>
        <dbReference type="ARBA" id="ARBA00023002"/>
    </source>
</evidence>
<dbReference type="SUPFAM" id="SSF48264">
    <property type="entry name" value="Cytochrome P450"/>
    <property type="match status" value="1"/>
</dbReference>
<comment type="caution">
    <text evidence="6">The sequence shown here is derived from an EMBL/GenBank/DDBJ whole genome shotgun (WGS) entry which is preliminary data.</text>
</comment>
<name>A0A8H4RPW8_9HELO</name>
<comment type="cofactor">
    <cofactor evidence="5">
        <name>heme</name>
        <dbReference type="ChEBI" id="CHEBI:30413"/>
    </cofactor>
</comment>
<evidence type="ECO:0000256" key="2">
    <source>
        <dbReference type="ARBA" id="ARBA00022723"/>
    </source>
</evidence>
<gene>
    <name evidence="6" type="ORF">G7Y89_g4947</name>
</gene>
<evidence type="ECO:0008006" key="8">
    <source>
        <dbReference type="Google" id="ProtNLM"/>
    </source>
</evidence>
<accession>A0A8H4RPW8</accession>
<comment type="similarity">
    <text evidence="1">Belongs to the cytochrome P450 family.</text>
</comment>
<sequence>MATLTIQLLAVLVLLVVVYGLWHRRLPLIGRVHDVPSETTWLKFWEWAQEYGPIYQMEIFGTVHVWISSEKIANDLMAKRGSIYSDRPVIPNLPDNRTSGEYLPLLGSNEIWKRQRKFAHHIMARSHGASQHSYPTLERKKLLYELLKDPANYVFLMEAYTGRTISRLAWGDVEQAPELKIDAFGLLAAISPSGAVPNVVSWLANLPRFLSPWKQTEKARHDAENVFFMEALESVKKKSAREDVNPSYAKMFLEGKEKGGWCDEEWAYLIGMMAIAGALTIASPLQTYILAACHFPEWQVKMQDEIEKVCGGRCPEWEDRESLPIVRAVVKEILRWRPPVPTGIPHRLENDDIYGEYFIPAGATIHALEWGICRDPSMYPDPESFRPERWLEKSFPTYREPLTKFPNLQNYHQFGYGRRTCQGVEIVDQELFLVMAGLAWAFDIRKKKDPSGAEIEIHDNKYTSLLIAKPLKFEFDLSVRGEERKSLIEKAVRTTLYIFTMSTPASNTAPETRFPRSNDFPLEIQQMIGRLRWIYFPSEWYIYNRRSWLCDDNSFSRIRSDCPAGYPPRQEDPTAPKQMRHAFLNKYAEISLTKHIYLHNLTVQEYLEMNKIPSEIVDPSEDKIARENEENCSDAIFCAPGHDIGQLPSSMEQDNTIDPSRCYTLRWEKDEASMGDIAIIKFEDIEDGGPKFSTGLKSTSEIPSLLLACKESFEVASRAFIAGDIGNHPYAAGDIINNEDLRKIRILALAPRDSIEELQFDSWLYQRYFGSKFFDNENAICEELFGGLISPFIFSLDLVDSLREKWNRNIDKRRREYKNPQLSMWEMPNIRYEMALTNTLENEIRGALQTRATGQHTEVTLNLQGLLHGARMRYHRISTLLSAQQVLYIKRLA</sequence>
<dbReference type="InterPro" id="IPR050364">
    <property type="entry name" value="Cytochrome_P450_fung"/>
</dbReference>
<dbReference type="GO" id="GO:0020037">
    <property type="term" value="F:heme binding"/>
    <property type="evidence" value="ECO:0007669"/>
    <property type="project" value="InterPro"/>
</dbReference>
<proteinExistence type="inferred from homology"/>
<dbReference type="OrthoDB" id="1103324at2759"/>
<protein>
    <recommendedName>
        <fullName evidence="8">Cytochrome P450</fullName>
    </recommendedName>
</protein>
<dbReference type="GO" id="GO:0005506">
    <property type="term" value="F:iron ion binding"/>
    <property type="evidence" value="ECO:0007669"/>
    <property type="project" value="InterPro"/>
</dbReference>
<feature type="binding site" description="axial binding residue" evidence="5">
    <location>
        <position position="421"/>
    </location>
    <ligand>
        <name>heme</name>
        <dbReference type="ChEBI" id="CHEBI:30413"/>
    </ligand>
    <ligandPart>
        <name>Fe</name>
        <dbReference type="ChEBI" id="CHEBI:18248"/>
    </ligandPart>
</feature>
<evidence type="ECO:0000313" key="7">
    <source>
        <dbReference type="Proteomes" id="UP000566819"/>
    </source>
</evidence>
<dbReference type="InterPro" id="IPR002401">
    <property type="entry name" value="Cyt_P450_E_grp-I"/>
</dbReference>
<dbReference type="PANTHER" id="PTHR46300:SF8">
    <property type="entry name" value="CYTOCHROME P450 2E1"/>
    <property type="match status" value="1"/>
</dbReference>
<evidence type="ECO:0000256" key="5">
    <source>
        <dbReference type="PIRSR" id="PIRSR602401-1"/>
    </source>
</evidence>
<keyword evidence="4 5" id="KW-0408">Iron</keyword>
<dbReference type="CDD" id="cd11065">
    <property type="entry name" value="CYP64-like"/>
    <property type="match status" value="1"/>
</dbReference>
<reference evidence="6 7" key="1">
    <citation type="submission" date="2020-03" db="EMBL/GenBank/DDBJ databases">
        <title>Draft Genome Sequence of Cudoniella acicularis.</title>
        <authorList>
            <person name="Buettner E."/>
            <person name="Kellner H."/>
        </authorList>
    </citation>
    <scope>NUCLEOTIDE SEQUENCE [LARGE SCALE GENOMIC DNA]</scope>
    <source>
        <strain evidence="6 7">DSM 108380</strain>
    </source>
</reference>
<dbReference type="PRINTS" id="PR00463">
    <property type="entry name" value="EP450I"/>
</dbReference>
<dbReference type="InterPro" id="IPR036396">
    <property type="entry name" value="Cyt_P450_sf"/>
</dbReference>
<dbReference type="Proteomes" id="UP000566819">
    <property type="component" value="Unassembled WGS sequence"/>
</dbReference>
<evidence type="ECO:0000256" key="1">
    <source>
        <dbReference type="ARBA" id="ARBA00010617"/>
    </source>
</evidence>
<organism evidence="6 7">
    <name type="scientific">Cudoniella acicularis</name>
    <dbReference type="NCBI Taxonomy" id="354080"/>
    <lineage>
        <taxon>Eukaryota</taxon>
        <taxon>Fungi</taxon>
        <taxon>Dikarya</taxon>
        <taxon>Ascomycota</taxon>
        <taxon>Pezizomycotina</taxon>
        <taxon>Leotiomycetes</taxon>
        <taxon>Helotiales</taxon>
        <taxon>Tricladiaceae</taxon>
        <taxon>Cudoniella</taxon>
    </lineage>
</organism>